<dbReference type="PANTHER" id="PTHR30055:SF234">
    <property type="entry name" value="HTH-TYPE TRANSCRIPTIONAL REGULATOR BETI"/>
    <property type="match status" value="1"/>
</dbReference>
<evidence type="ECO:0000313" key="7">
    <source>
        <dbReference type="Proteomes" id="UP000295411"/>
    </source>
</evidence>
<dbReference type="OrthoDB" id="9806334at2"/>
<evidence type="ECO:0000256" key="2">
    <source>
        <dbReference type="ARBA" id="ARBA00023125"/>
    </source>
</evidence>
<organism evidence="6 7">
    <name type="scientific">Arthrobacter crusticola</name>
    <dbReference type="NCBI Taxonomy" id="2547960"/>
    <lineage>
        <taxon>Bacteria</taxon>
        <taxon>Bacillati</taxon>
        <taxon>Actinomycetota</taxon>
        <taxon>Actinomycetes</taxon>
        <taxon>Micrococcales</taxon>
        <taxon>Micrococcaceae</taxon>
        <taxon>Arthrobacter</taxon>
    </lineage>
</organism>
<keyword evidence="3" id="KW-0804">Transcription</keyword>
<dbReference type="Proteomes" id="UP000295411">
    <property type="component" value="Unassembled WGS sequence"/>
</dbReference>
<evidence type="ECO:0000256" key="3">
    <source>
        <dbReference type="ARBA" id="ARBA00023163"/>
    </source>
</evidence>
<feature type="DNA-binding region" description="H-T-H motif" evidence="4">
    <location>
        <begin position="23"/>
        <end position="42"/>
    </location>
</feature>
<dbReference type="Pfam" id="PF17937">
    <property type="entry name" value="TetR_C_28"/>
    <property type="match status" value="1"/>
</dbReference>
<dbReference type="PROSITE" id="PS50977">
    <property type="entry name" value="HTH_TETR_2"/>
    <property type="match status" value="1"/>
</dbReference>
<comment type="caution">
    <text evidence="6">The sequence shown here is derived from an EMBL/GenBank/DDBJ whole genome shotgun (WGS) entry which is preliminary data.</text>
</comment>
<dbReference type="PANTHER" id="PTHR30055">
    <property type="entry name" value="HTH-TYPE TRANSCRIPTIONAL REGULATOR RUTR"/>
    <property type="match status" value="1"/>
</dbReference>
<accession>A0A4R5U2T2</accession>
<dbReference type="InterPro" id="IPR001647">
    <property type="entry name" value="HTH_TetR"/>
</dbReference>
<dbReference type="RefSeq" id="WP_133402368.1">
    <property type="nucleotide sequence ID" value="NZ_SMTK01000001.1"/>
</dbReference>
<dbReference type="InterPro" id="IPR009057">
    <property type="entry name" value="Homeodomain-like_sf"/>
</dbReference>
<evidence type="ECO:0000259" key="5">
    <source>
        <dbReference type="PROSITE" id="PS50977"/>
    </source>
</evidence>
<keyword evidence="7" id="KW-1185">Reference proteome</keyword>
<dbReference type="PRINTS" id="PR00455">
    <property type="entry name" value="HTHTETR"/>
</dbReference>
<evidence type="ECO:0000313" key="6">
    <source>
        <dbReference type="EMBL" id="TDK27955.1"/>
    </source>
</evidence>
<dbReference type="InterPro" id="IPR041479">
    <property type="entry name" value="TetR_CgmR_C"/>
</dbReference>
<dbReference type="Pfam" id="PF00440">
    <property type="entry name" value="TetR_N"/>
    <property type="match status" value="1"/>
</dbReference>
<dbReference type="InterPro" id="IPR050109">
    <property type="entry name" value="HTH-type_TetR-like_transc_reg"/>
</dbReference>
<dbReference type="SUPFAM" id="SSF46689">
    <property type="entry name" value="Homeodomain-like"/>
    <property type="match status" value="1"/>
</dbReference>
<dbReference type="Gene3D" id="1.10.357.10">
    <property type="entry name" value="Tetracycline Repressor, domain 2"/>
    <property type="match status" value="1"/>
</dbReference>
<name>A0A4R5U2T2_9MICC</name>
<protein>
    <submittedName>
        <fullName evidence="6">TetR/AcrR family transcriptional regulator</fullName>
    </submittedName>
</protein>
<evidence type="ECO:0000256" key="1">
    <source>
        <dbReference type="ARBA" id="ARBA00023015"/>
    </source>
</evidence>
<feature type="domain" description="HTH tetR-type" evidence="5">
    <location>
        <begin position="1"/>
        <end position="60"/>
    </location>
</feature>
<dbReference type="GO" id="GO:0000976">
    <property type="term" value="F:transcription cis-regulatory region binding"/>
    <property type="evidence" value="ECO:0007669"/>
    <property type="project" value="TreeGrafter"/>
</dbReference>
<evidence type="ECO:0000256" key="4">
    <source>
        <dbReference type="PROSITE-ProRule" id="PRU00335"/>
    </source>
</evidence>
<keyword evidence="1" id="KW-0805">Transcription regulation</keyword>
<keyword evidence="2 4" id="KW-0238">DNA-binding</keyword>
<dbReference type="EMBL" id="SMTK01000001">
    <property type="protein sequence ID" value="TDK27955.1"/>
    <property type="molecule type" value="Genomic_DNA"/>
</dbReference>
<dbReference type="GO" id="GO:0003700">
    <property type="term" value="F:DNA-binding transcription factor activity"/>
    <property type="evidence" value="ECO:0007669"/>
    <property type="project" value="TreeGrafter"/>
</dbReference>
<proteinExistence type="predicted"/>
<reference evidence="6 7" key="1">
    <citation type="submission" date="2019-03" db="EMBL/GenBank/DDBJ databases">
        <title>Arthrobacter sp. nov., an bacterium isolated from biocrust in Mu Us Desert.</title>
        <authorList>
            <person name="Lixiong L."/>
        </authorList>
    </citation>
    <scope>NUCLEOTIDE SEQUENCE [LARGE SCALE GENOMIC DNA]</scope>
    <source>
        <strain evidence="6 7">SLN-3</strain>
    </source>
</reference>
<gene>
    <name evidence="6" type="ORF">E2F48_02260</name>
</gene>
<sequence length="169" mass="18142">MSNRERILQTARRLAIEAGSVPSLDAVAAASGVSKGGLMHHFRSRAALLDGIAAEAIEAMDEALAAAAERGNVTETWLRLSMSREDADLYRALLVSFTDSGSTTQVLLRRSAEATQRWEALIAEEVGDPVAAAAIRLLGDGMVMNSVTGDRLPPLESVLEWLKPRTGRE</sequence>
<dbReference type="AlphaFoldDB" id="A0A4R5U2T2"/>